<gene>
    <name evidence="8" type="ORF">ACHAWU_002078</name>
</gene>
<dbReference type="Proteomes" id="UP001530293">
    <property type="component" value="Unassembled WGS sequence"/>
</dbReference>
<dbReference type="InterPro" id="IPR052035">
    <property type="entry name" value="ZnF_BED_domain_contain"/>
</dbReference>
<keyword evidence="9" id="KW-1185">Reference proteome</keyword>
<keyword evidence="4" id="KW-0862">Zinc</keyword>
<dbReference type="PANTHER" id="PTHR46481:SF10">
    <property type="entry name" value="ZINC FINGER BED DOMAIN-CONTAINING PROTEIN 39"/>
    <property type="match status" value="1"/>
</dbReference>
<feature type="domain" description="HAT C-terminal dimerisation" evidence="7">
    <location>
        <begin position="559"/>
        <end position="625"/>
    </location>
</feature>
<protein>
    <recommendedName>
        <fullName evidence="7">HAT C-terminal dimerisation domain-containing protein</fullName>
    </recommendedName>
</protein>
<dbReference type="Pfam" id="PF05699">
    <property type="entry name" value="Dimer_Tnp_hAT"/>
    <property type="match status" value="1"/>
</dbReference>
<dbReference type="GO" id="GO:0005634">
    <property type="term" value="C:nucleus"/>
    <property type="evidence" value="ECO:0007669"/>
    <property type="project" value="UniProtKB-SubCell"/>
</dbReference>
<keyword evidence="2" id="KW-0479">Metal-binding</keyword>
<dbReference type="AlphaFoldDB" id="A0ABD3MAP2"/>
<evidence type="ECO:0000256" key="4">
    <source>
        <dbReference type="ARBA" id="ARBA00022833"/>
    </source>
</evidence>
<evidence type="ECO:0000256" key="1">
    <source>
        <dbReference type="ARBA" id="ARBA00004123"/>
    </source>
</evidence>
<evidence type="ECO:0000256" key="5">
    <source>
        <dbReference type="ARBA" id="ARBA00023242"/>
    </source>
</evidence>
<dbReference type="PANTHER" id="PTHR46481">
    <property type="entry name" value="ZINC FINGER BED DOMAIN-CONTAINING PROTEIN 4"/>
    <property type="match status" value="1"/>
</dbReference>
<dbReference type="InterPro" id="IPR012337">
    <property type="entry name" value="RNaseH-like_sf"/>
</dbReference>
<keyword evidence="5" id="KW-0539">Nucleus</keyword>
<sequence>MQCHHVDVYNRVEFPQLFRAEEDSSGNQSAAAAKASSAPSAGIGELLGAVKLPNKVKRTENVLAATTAWVIEENQPLNSVEKPAFRRMLETIDPFCPKTTIKAVRNDISYLGLVSREALKRELKGKYFSLTTDHWTSPNDETYSCLTAHWIENGKMHQAVLTFEVFTGTTTGVALGEDFVRVFNMYEFDLKYVVAVVTDTTGNMNTFGEYLRQRGVKHLYCVDHVLHLNAKLAYVDSNLPGSGNAMKAARSLEYFTKSTQAMGKILRQQAQNEHYEGKIPLKPLQDVVTRWWSTYRMLSRLRYLQRAIQVLVVNESIVATDLTPDQYEILHDVENLLKPTAEAQKYLEGEKYPTISLVPFFLHSIRRQYKAMAEDNTKSGPVLHLSGVLLQDFEKRYLPRSKPVFSTEIRRASGRYQGIPSDTIIASALDPRTKNLRPFIPDNEHDAIWSEVLNLMVQLRITNMPSSSSVATVTAVDSVSHRPVQQARLDDGAGTGCMFDELTACNQEQDAATMTRQAAVSVEGQEIIKRFCSDELGRYRHAEVSLPMFCPGAVGERQFSDPLMWWEGRKIAYPNLYVLAQRFLSIPATSAPSERLWSLASRIVTIRRARLESTLIGDLMFIKENSMILSKHFADIAGETRILPKVYPAGDENEDNNGGDDDVVIVN</sequence>
<evidence type="ECO:0000256" key="2">
    <source>
        <dbReference type="ARBA" id="ARBA00022723"/>
    </source>
</evidence>
<organism evidence="8 9">
    <name type="scientific">Discostella pseudostelligera</name>
    <dbReference type="NCBI Taxonomy" id="259834"/>
    <lineage>
        <taxon>Eukaryota</taxon>
        <taxon>Sar</taxon>
        <taxon>Stramenopiles</taxon>
        <taxon>Ochrophyta</taxon>
        <taxon>Bacillariophyta</taxon>
        <taxon>Coscinodiscophyceae</taxon>
        <taxon>Thalassiosirophycidae</taxon>
        <taxon>Stephanodiscales</taxon>
        <taxon>Stephanodiscaceae</taxon>
        <taxon>Discostella</taxon>
    </lineage>
</organism>
<evidence type="ECO:0000256" key="3">
    <source>
        <dbReference type="ARBA" id="ARBA00022771"/>
    </source>
</evidence>
<evidence type="ECO:0000313" key="9">
    <source>
        <dbReference type="Proteomes" id="UP001530293"/>
    </source>
</evidence>
<dbReference type="SUPFAM" id="SSF53098">
    <property type="entry name" value="Ribonuclease H-like"/>
    <property type="match status" value="1"/>
</dbReference>
<name>A0ABD3MAP2_9STRA</name>
<dbReference type="GO" id="GO:0008270">
    <property type="term" value="F:zinc ion binding"/>
    <property type="evidence" value="ECO:0007669"/>
    <property type="project" value="UniProtKB-KW"/>
</dbReference>
<evidence type="ECO:0000256" key="6">
    <source>
        <dbReference type="SAM" id="MobiDB-lite"/>
    </source>
</evidence>
<dbReference type="EMBL" id="JALLBG020000206">
    <property type="protein sequence ID" value="KAL3759277.1"/>
    <property type="molecule type" value="Genomic_DNA"/>
</dbReference>
<keyword evidence="3" id="KW-0863">Zinc-finger</keyword>
<comment type="subcellular location">
    <subcellularLocation>
        <location evidence="1">Nucleus</location>
    </subcellularLocation>
</comment>
<dbReference type="InterPro" id="IPR008906">
    <property type="entry name" value="HATC_C_dom"/>
</dbReference>
<feature type="compositionally biased region" description="Acidic residues" evidence="6">
    <location>
        <begin position="651"/>
        <end position="667"/>
    </location>
</feature>
<feature type="region of interest" description="Disordered" evidence="6">
    <location>
        <begin position="647"/>
        <end position="667"/>
    </location>
</feature>
<evidence type="ECO:0000259" key="7">
    <source>
        <dbReference type="Pfam" id="PF05699"/>
    </source>
</evidence>
<comment type="caution">
    <text evidence="8">The sequence shown here is derived from an EMBL/GenBank/DDBJ whole genome shotgun (WGS) entry which is preliminary data.</text>
</comment>
<proteinExistence type="predicted"/>
<reference evidence="8 9" key="1">
    <citation type="submission" date="2024-10" db="EMBL/GenBank/DDBJ databases">
        <title>Updated reference genomes for cyclostephanoid diatoms.</title>
        <authorList>
            <person name="Roberts W.R."/>
            <person name="Alverson A.J."/>
        </authorList>
    </citation>
    <scope>NUCLEOTIDE SEQUENCE [LARGE SCALE GENOMIC DNA]</scope>
    <source>
        <strain evidence="8 9">AJA232-27</strain>
    </source>
</reference>
<accession>A0ABD3MAP2</accession>
<evidence type="ECO:0000313" key="8">
    <source>
        <dbReference type="EMBL" id="KAL3759277.1"/>
    </source>
</evidence>